<dbReference type="AlphaFoldDB" id="A0AAD8Y0M3"/>
<gene>
    <name evidence="1" type="ORF">QTG54_011692</name>
</gene>
<organism evidence="1 2">
    <name type="scientific">Skeletonema marinoi</name>
    <dbReference type="NCBI Taxonomy" id="267567"/>
    <lineage>
        <taxon>Eukaryota</taxon>
        <taxon>Sar</taxon>
        <taxon>Stramenopiles</taxon>
        <taxon>Ochrophyta</taxon>
        <taxon>Bacillariophyta</taxon>
        <taxon>Coscinodiscophyceae</taxon>
        <taxon>Thalassiosirophycidae</taxon>
        <taxon>Thalassiosirales</taxon>
        <taxon>Skeletonemataceae</taxon>
        <taxon>Skeletonema</taxon>
        <taxon>Skeletonema marinoi-dohrnii complex</taxon>
    </lineage>
</organism>
<dbReference type="Proteomes" id="UP001224775">
    <property type="component" value="Unassembled WGS sequence"/>
</dbReference>
<sequence>MYSFYRDMDTSPFFSDTKRPSQFTSHKSQVTDSWVPVCPVIKIQVGETTHYGGGALEYMTLPNKVAEKEEDYYFSAPGSSKYGDEHLGSNLMLVR</sequence>
<protein>
    <submittedName>
        <fullName evidence="1">Uncharacterized protein</fullName>
    </submittedName>
</protein>
<keyword evidence="2" id="KW-1185">Reference proteome</keyword>
<proteinExistence type="predicted"/>
<name>A0AAD8Y0M3_9STRA</name>
<dbReference type="EMBL" id="JATAAI010000025">
    <property type="protein sequence ID" value="KAK1737406.1"/>
    <property type="molecule type" value="Genomic_DNA"/>
</dbReference>
<accession>A0AAD8Y0M3</accession>
<evidence type="ECO:0000313" key="2">
    <source>
        <dbReference type="Proteomes" id="UP001224775"/>
    </source>
</evidence>
<reference evidence="1" key="1">
    <citation type="submission" date="2023-06" db="EMBL/GenBank/DDBJ databases">
        <title>Survivors Of The Sea: Transcriptome response of Skeletonema marinoi to long-term dormancy.</title>
        <authorList>
            <person name="Pinder M.I.M."/>
            <person name="Kourtchenko O."/>
            <person name="Robertson E.K."/>
            <person name="Larsson T."/>
            <person name="Maumus F."/>
            <person name="Osuna-Cruz C.M."/>
            <person name="Vancaester E."/>
            <person name="Stenow R."/>
            <person name="Vandepoele K."/>
            <person name="Ploug H."/>
            <person name="Bruchert V."/>
            <person name="Godhe A."/>
            <person name="Topel M."/>
        </authorList>
    </citation>
    <scope>NUCLEOTIDE SEQUENCE</scope>
    <source>
        <strain evidence="1">R05AC</strain>
    </source>
</reference>
<evidence type="ECO:0000313" key="1">
    <source>
        <dbReference type="EMBL" id="KAK1737406.1"/>
    </source>
</evidence>
<comment type="caution">
    <text evidence="1">The sequence shown here is derived from an EMBL/GenBank/DDBJ whole genome shotgun (WGS) entry which is preliminary data.</text>
</comment>